<evidence type="ECO:0000256" key="1">
    <source>
        <dbReference type="SAM" id="MobiDB-lite"/>
    </source>
</evidence>
<dbReference type="PANTHER" id="PTHR31778:SF2">
    <property type="entry name" value="BUD SITE SELECTION PROTEIN RAX2"/>
    <property type="match status" value="1"/>
</dbReference>
<reference evidence="7 8" key="1">
    <citation type="submission" date="2019-04" db="EMBL/GenBank/DDBJ databases">
        <title>Friends and foes A comparative genomics study of 23 Aspergillus species from section Flavi.</title>
        <authorList>
            <consortium name="DOE Joint Genome Institute"/>
            <person name="Kjaerbolling I."/>
            <person name="Vesth T."/>
            <person name="Frisvad J.C."/>
            <person name="Nybo J.L."/>
            <person name="Theobald S."/>
            <person name="Kildgaard S."/>
            <person name="Isbrandt T."/>
            <person name="Kuo A."/>
            <person name="Sato A."/>
            <person name="Lyhne E.K."/>
            <person name="Kogle M.E."/>
            <person name="Wiebenga A."/>
            <person name="Kun R.S."/>
            <person name="Lubbers R.J."/>
            <person name="Makela M.R."/>
            <person name="Barry K."/>
            <person name="Chovatia M."/>
            <person name="Clum A."/>
            <person name="Daum C."/>
            <person name="Haridas S."/>
            <person name="He G."/>
            <person name="LaButti K."/>
            <person name="Lipzen A."/>
            <person name="Mondo S."/>
            <person name="Riley R."/>
            <person name="Salamov A."/>
            <person name="Simmons B.A."/>
            <person name="Magnuson J.K."/>
            <person name="Henrissat B."/>
            <person name="Mortensen U.H."/>
            <person name="Larsen T.O."/>
            <person name="Devries R.P."/>
            <person name="Grigoriev I.V."/>
            <person name="Machida M."/>
            <person name="Baker S.E."/>
            <person name="Andersen M.R."/>
        </authorList>
    </citation>
    <scope>NUCLEOTIDE SEQUENCE [LARGE SCALE GENOMIC DNA]</scope>
    <source>
        <strain evidence="7 8">CBS 151.66</strain>
    </source>
</reference>
<dbReference type="InterPro" id="IPR024982">
    <property type="entry name" value="Rax2-like_C"/>
</dbReference>
<feature type="chain" id="PRO_5025053626" evidence="3">
    <location>
        <begin position="32"/>
        <end position="1216"/>
    </location>
</feature>
<dbReference type="AlphaFoldDB" id="A0A5N5XC66"/>
<dbReference type="Pfam" id="PF12768">
    <property type="entry name" value="Rax2"/>
    <property type="match status" value="1"/>
</dbReference>
<keyword evidence="3" id="KW-0732">Signal</keyword>
<keyword evidence="2" id="KW-0472">Membrane</keyword>
<dbReference type="Gene3D" id="2.120.10.80">
    <property type="entry name" value="Kelch-type beta propeller"/>
    <property type="match status" value="1"/>
</dbReference>
<feature type="signal peptide" evidence="3">
    <location>
        <begin position="1"/>
        <end position="31"/>
    </location>
</feature>
<dbReference type="PANTHER" id="PTHR31778">
    <property type="entry name" value="BUD SITE SELECTION PROTEIN RAX2"/>
    <property type="match status" value="1"/>
</dbReference>
<evidence type="ECO:0000259" key="5">
    <source>
        <dbReference type="Pfam" id="PF20842"/>
    </source>
</evidence>
<name>A0A5N5XC66_9EURO</name>
<organism evidence="7 8">
    <name type="scientific">Aspergillus leporis</name>
    <dbReference type="NCBI Taxonomy" id="41062"/>
    <lineage>
        <taxon>Eukaryota</taxon>
        <taxon>Fungi</taxon>
        <taxon>Dikarya</taxon>
        <taxon>Ascomycota</taxon>
        <taxon>Pezizomycotina</taxon>
        <taxon>Eurotiomycetes</taxon>
        <taxon>Eurotiomycetidae</taxon>
        <taxon>Eurotiales</taxon>
        <taxon>Aspergillaceae</taxon>
        <taxon>Aspergillus</taxon>
        <taxon>Aspergillus subgen. Circumdati</taxon>
    </lineage>
</organism>
<keyword evidence="2" id="KW-1133">Transmembrane helix</keyword>
<feature type="domain" description="Rax2-like second" evidence="5">
    <location>
        <begin position="227"/>
        <end position="376"/>
    </location>
</feature>
<feature type="domain" description="Rax2-like third" evidence="6">
    <location>
        <begin position="387"/>
        <end position="545"/>
    </location>
</feature>
<evidence type="ECO:0000259" key="4">
    <source>
        <dbReference type="Pfam" id="PF12768"/>
    </source>
</evidence>
<protein>
    <submittedName>
        <fullName evidence="7">Cortical protein marker for cell polarity-domain-containing protein</fullName>
    </submittedName>
</protein>
<evidence type="ECO:0000313" key="8">
    <source>
        <dbReference type="Proteomes" id="UP000326565"/>
    </source>
</evidence>
<evidence type="ECO:0000313" key="7">
    <source>
        <dbReference type="EMBL" id="KAB8076770.1"/>
    </source>
</evidence>
<dbReference type="FunFam" id="2.120.10.80:FF:000127">
    <property type="entry name" value="Cellular morphogenesis protein (Rax2), putative"/>
    <property type="match status" value="1"/>
</dbReference>
<dbReference type="OrthoDB" id="2503993at2759"/>
<evidence type="ECO:0000259" key="6">
    <source>
        <dbReference type="Pfam" id="PF20843"/>
    </source>
</evidence>
<accession>A0A5N5XC66</accession>
<feature type="compositionally biased region" description="Polar residues" evidence="1">
    <location>
        <begin position="406"/>
        <end position="421"/>
    </location>
</feature>
<dbReference type="InterPro" id="IPR015915">
    <property type="entry name" value="Kelch-typ_b-propeller"/>
</dbReference>
<keyword evidence="2" id="KW-0812">Transmembrane</keyword>
<dbReference type="Proteomes" id="UP000326565">
    <property type="component" value="Unassembled WGS sequence"/>
</dbReference>
<gene>
    <name evidence="7" type="ORF">BDV29DRAFT_169451</name>
</gene>
<dbReference type="GO" id="GO:1902929">
    <property type="term" value="C:plasma membrane of growing cell tip"/>
    <property type="evidence" value="ECO:0007669"/>
    <property type="project" value="TreeGrafter"/>
</dbReference>
<feature type="transmembrane region" description="Helical" evidence="2">
    <location>
        <begin position="1146"/>
        <end position="1169"/>
    </location>
</feature>
<dbReference type="InterPro" id="IPR048266">
    <property type="entry name" value="Rax2-like_second"/>
</dbReference>
<dbReference type="InterPro" id="IPR011043">
    <property type="entry name" value="Gal_Oxase/kelch_b-propeller"/>
</dbReference>
<dbReference type="SUPFAM" id="SSF50965">
    <property type="entry name" value="Galactose oxidase, central domain"/>
    <property type="match status" value="2"/>
</dbReference>
<feature type="region of interest" description="Disordered" evidence="1">
    <location>
        <begin position="402"/>
        <end position="421"/>
    </location>
</feature>
<dbReference type="InterPro" id="IPR048265">
    <property type="entry name" value="Rax2-like_third"/>
</dbReference>
<keyword evidence="8" id="KW-1185">Reference proteome</keyword>
<evidence type="ECO:0000256" key="3">
    <source>
        <dbReference type="SAM" id="SignalP"/>
    </source>
</evidence>
<dbReference type="EMBL" id="ML732176">
    <property type="protein sequence ID" value="KAB8076770.1"/>
    <property type="molecule type" value="Genomic_DNA"/>
</dbReference>
<feature type="domain" description="Rax2-like C-terminal" evidence="4">
    <location>
        <begin position="888"/>
        <end position="1135"/>
    </location>
</feature>
<dbReference type="Pfam" id="PF20843">
    <property type="entry name" value="Rax2_3"/>
    <property type="match status" value="1"/>
</dbReference>
<evidence type="ECO:0000256" key="2">
    <source>
        <dbReference type="SAM" id="Phobius"/>
    </source>
</evidence>
<dbReference type="Pfam" id="PF20842">
    <property type="entry name" value="Rax2_2"/>
    <property type="match status" value="1"/>
</dbReference>
<sequence>MRSPSLFRPATAGLSTVLYLGSLLQSSPALALSFTPVSQPDLSLDALGQFAITGDFDAVSIYSYKEQSDTASSNNGSQSILTPLPNGILTTLSTSDAHIRAMCPFTQKDGTYAGIFVGGNFTSLGGVETQGAALFNPDTKRVTALPGLSGSVSTVLCDTETNSVYVGGDFKYGNTSNAVAWVGSEGWKSLVFGGFNGPVNSILKHDNDHIIFGGSFDGIGNSTSSKKNQQIINLQDATISSDAVSSKSGYSDPRNIICQTSGEDGEGKTWLLEDKSPGYWRADMRFGYNPTKMRLYNTHLDGRGTKTFLLRRLPDNGIMNLTYTDPDSGKNVYCDQDCSMSNSTDEKYREFHFVNSVGMTGFQIEVKTWYGDGAGLNGIQLLQDDIFAYAINDFNEPTCADLENPSKATRTGSWSVTESGQSQSDYLTADVSASTASDTSVVFEPDVKQSGNYSIVVYTPGCSQDGTCGSRGLVNLTATVKSDAKSKALIQKTIHQTNLNDKYDTLYTGPVDASHGSFRPSVTLTPVAGQADITVVASRVKFALINVTTEGLNGELNGLYDFDLTAKSTNSNFTDSAFNRAGLQLDDNATVRSLVSHDGVTYAGGNFSSLGIKNIMSLKDEGNATAMQQGGLNSEVASMVILGDLLYVGGNFTDTSDGSSDDLKHVAAYSFASKSWSALGGGVNGLVHKVTLLSLNVSTDLNETTIGVSGDFDKLLAFGHNPSVNVSGFAVWVPSQKNWLLNLNVTQMAFAGQLSASTKVENTTVLAGSLSSAGISAAGAVGLLHDHQLNIKPLFSNANFTGETYTGIYDTSSERNLTILGGRFTTTASDGSSIQNLALLDGKAGTVKGLGTEVDSNSTFLALAVWKDKLYAGGNVTGTVRDNSLNGFIIYDLENGTLAQKQPPRFTGGAATVNSIAGRPGSTEVYFGGQFEKAGALLCPGICLYDTSEQQWNRPGATLAGDVLALKWMSSNELLAIGNFTVEGNSSVIATYTPKKQSWESWPSASGLPGTVTAFTPALKDVSKFWVAGVSNNGSSFLANWDKSKFQYAGNIFGDGTNIRNLEVLQLSKERSEGGLLEKDQIMLVTGHLVIPNFGNASAALFNGTNLTPFMLSSGAYGQPGSMSQVFYEKANPYSNERNKHHSNGIIVLISFCCALGCVFLIVIAGVIFNKIQRRRQGYMPGPQAYGTDRPSSMQRLPPEYLFSTLKSPNPGTPAI</sequence>
<proteinExistence type="predicted"/>